<dbReference type="NCBIfam" id="NF045847">
    <property type="entry name" value="MGA1079_SerProt"/>
    <property type="match status" value="1"/>
</dbReference>
<reference evidence="1 2" key="1">
    <citation type="submission" date="2019-01" db="EMBL/GenBank/DDBJ databases">
        <authorList>
            <consortium name="Pathogen Informatics"/>
        </authorList>
    </citation>
    <scope>NUCLEOTIDE SEQUENCE [LARGE SCALE GENOMIC DNA]</scope>
    <source>
        <strain evidence="1 2">NCTC10168</strain>
    </source>
</reference>
<evidence type="ECO:0000313" key="1">
    <source>
        <dbReference type="EMBL" id="VEU75419.1"/>
    </source>
</evidence>
<gene>
    <name evidence="1" type="ORF">NCTC10168_00339</name>
</gene>
<name>A0A449B4C3_9BACT</name>
<dbReference type="KEGG" id="mmau:NCTC10168_00339"/>
<sequence length="1398" mass="163892">MINISSLINNYKNIDSSLLNEADNFLINFNNLNNIEEIIAKSNKIIESFRETILTNNLLSSNLVSLKEKAKNKINNSNILTNDEKEFLLKENEKIIFYDEYEKNDILFKKLEQRIDNKINELKLEIDKLSFSSKNKELLKEYADIITDVEQVNLLKENIELIINKTNELISSINSINEKINSNTFKNKYAYKFYKELYKFNNLVENNSIKNINILNLNENIKEIDDLISYYNQLISEESSDQNNNEKTVLELFKEETESIYNLENPNVQRYSLNEYSTSASFDFLNAKVLFDNFDTNSYNFEIVNLTLDNDDKNILNVEVRAELREKPEINYTFIKKHTFTKDINQTINDLNIVNLDQNYEINYYELSKLTIEQFNNLDFENKTKYFKPKSRKISKFFNYKLTDNFSISENKIVTTLDVMFNNQKIKSFNISTNNAINFITNIENQEEEIDNRDEQKILSIIKSSNISDLMSLVKIKEESKVSHINYLASDGIEAFHSLYELPKFGKFEIFIKELLNIEDYEGRAEFVFWYKKDGVEVPFQNIEELRRYKKRIGSFKFLTFADIKPKNNENFTAEDFTNYEQPSNNYLEIANSINESNFFFRKSWGETRNTNYRVINPSDLIEQKAEIGLEYMLDIKRNQNTNGGINYDNDAYVPLEASIFSDEIQINNTDLNPLRRQFFVYYYDLQKVGKRGMSFKLGYISKTNTNVRFTIDKRYTLINLVNDYQQALYPEIILNNIKLSDLNINKEVLATKKAKEFTENIEELNQYITINSTNDELSYKNYSLPVSYFKIAQIAKISGNSAYIKLKVKSKNDQWIIGNNWYKIDNFMETNEPIINEYLEFSNDNLKTIYESNDNILRERILEPLWEDLLWSLDEKINVAKWTLKKKYLEKTLLKNNSKNRYLKFQILGNSLVNDSRKNSRIRDISNSTILQINFDELIDKKVLLNEFYATDGNNKFKYYISVAWNENEGIKFKIWTEDSSYKIIINDPETQRFNSNQTKFDKNRAFVILPAAVKTTIKYSNDEENENFNIDQNRFDYKNIEYNEFSQPILFYSDLDFQKNKDVYYPNQNVHYKLHEGYKLSGEQLRIKQYRDWDLVESVYSRNLLIDGNTWFGTVSIIAKVNNDPNDATFYAITNNHVEGGNSLNFAGLTGNNFLPTRNNKKYGFAPYTMNNIDKKYNIRISGVQTLHNTQIKILWTGKEQLPVEGTSKSNQDLTVFIMDLNDKLRSARSSGNMQIVWKIENLMKKGNAKFDVPANQINVNVPSLREFSTLGWPSTTYAGSINRRSSISDNYVEVRFLSNYSPVFTGSGASGSGMYISNDRYFSTWQSGNGRGVSSGIRYDTRTHNYFGINWNNENPLTLNNFNSVASQIFKANLYDPNKYDLPWYLKEIKNEGDK</sequence>
<dbReference type="RefSeq" id="WP_129646489.1">
    <property type="nucleotide sequence ID" value="NZ_LR215037.1"/>
</dbReference>
<keyword evidence="2" id="KW-1185">Reference proteome</keyword>
<evidence type="ECO:0000313" key="2">
    <source>
        <dbReference type="Proteomes" id="UP000290243"/>
    </source>
</evidence>
<proteinExistence type="predicted"/>
<protein>
    <submittedName>
        <fullName evidence="1">Uncharacterized protein</fullName>
    </submittedName>
</protein>
<dbReference type="EMBL" id="LR215037">
    <property type="protein sequence ID" value="VEU75419.1"/>
    <property type="molecule type" value="Genomic_DNA"/>
</dbReference>
<organism evidence="1 2">
    <name type="scientific">Mycoplasmopsis maculosa</name>
    <dbReference type="NCBI Taxonomy" id="114885"/>
    <lineage>
        <taxon>Bacteria</taxon>
        <taxon>Bacillati</taxon>
        <taxon>Mycoplasmatota</taxon>
        <taxon>Mycoplasmoidales</taxon>
        <taxon>Metamycoplasmataceae</taxon>
        <taxon>Mycoplasmopsis</taxon>
    </lineage>
</organism>
<dbReference type="Proteomes" id="UP000290243">
    <property type="component" value="Chromosome"/>
</dbReference>
<accession>A0A449B4C3</accession>
<dbReference type="OrthoDB" id="399286at2"/>